<sequence>MPSNAIIQCTSSSSSPATHIYDVFVSFRGEDTRNNFTDFLFHALRTKAIHVFKDHQDLEKGKSIAPDLLQAIQASRLFIVVFSESYASSTWCLRELAEICNCFETLPRRVIIPIFYDVRPSVVRKQSGCYEKAFAEHEKRFREDEVKMEEVQRWRQALTQVANLSGWDIRNKSQSEQIGEIVQTVINILGPKMSKLPKDELVGIESRVEELTNLLQLDLVNDVRVVGISGMGGIGKTTLARALYERICHQYDFHCFIDDVSKIYRDSSSLGVQKELITRCLSEKNLEICNAIDGTYLVWTRLHNARTLLVLDNVDQCEQLKLFTGNRDIRRCVGGGSRIIIISRDEHILKTHGVDDVYQVQLLSWENAVQLFCRNAFKVNYILDDYEELAREVLSHAQGHPLGIEVIGSSLFGRNVSQWRSALGRLRYSKDRNIMNVLRISFDQLEEEEKEIFLDIACFLHNHFYYNEILSIRGFDYENGISALIEKSLITCEYGDIYMHRLLMDLGQSIVREKSPKEPLKWSRLWDCKDFEKAMLDNEASENLEVIYIECDLLLGTVRADGLSKIRHLKLLKLEDVNFSGNLNHLSNELAYLNWKEYPFKCLPQSFQPIKLVELYLVGSSIKRLWEGTKPLHNLKLLDLSYSEDLVEMPDVREALNIEKIKLKGCIKLPKINPSIGLLKKLSLLNLRNCKNLVSLPNTILGLNSLEYMDVSGCSKLLQRDLVSYLLPSSTFPSSLTCLRELNLSFCNLVRIPDAIGKLSCLEHLNLEGNNFTTLPNLDNLFRLYHLNLQHCKRFKYIPVLPSQTEFPSETCKLPLPYLTHEDLVGLILYNCPELVEREHCSSMVFSWMIQIFQSYEVRCSRNTCSLKLRPNIACVIPGSEIPRWFNNQFGSMDNSIRIDTSPVMHDNNWIGVMCCAIFHMDIERDMTGYRYIDRSARIPPVDLRSDLVIDHSDHMWLFYLSHQDFGERRYDCRWYTSYNGVISVEFTKLMMDTAEFEKGEHQYVKVYVKKYGYRWVYEQDRQLPNSGSMVDIPQFFGTSLHNYSSKACSQEVILQLMQ</sequence>
<dbReference type="eggNOG" id="ENOG502R41B">
    <property type="taxonomic scope" value="Eukaryota"/>
</dbReference>
<evidence type="ECO:0000256" key="2">
    <source>
        <dbReference type="ARBA" id="ARBA00022614"/>
    </source>
</evidence>
<dbReference type="Gramene" id="ESW06511">
    <property type="protein sequence ID" value="ESW06511"/>
    <property type="gene ID" value="PHAVU_010G054200g"/>
</dbReference>
<dbReference type="GO" id="GO:0006952">
    <property type="term" value="P:defense response"/>
    <property type="evidence" value="ECO:0007669"/>
    <property type="project" value="UniProtKB-KW"/>
</dbReference>
<dbReference type="InterPro" id="IPR001611">
    <property type="entry name" value="Leu-rich_rpt"/>
</dbReference>
<dbReference type="Pfam" id="PF20160">
    <property type="entry name" value="C-JID"/>
    <property type="match status" value="1"/>
</dbReference>
<dbReference type="InterPro" id="IPR035897">
    <property type="entry name" value="Toll_tir_struct_dom_sf"/>
</dbReference>
<dbReference type="InterPro" id="IPR042197">
    <property type="entry name" value="Apaf_helical"/>
</dbReference>
<dbReference type="EC" id="3.2.2.6" evidence="1"/>
<reference evidence="10" key="2">
    <citation type="journal article" date="2014" name="Nat. Genet.">
        <title>A reference genome for common bean and genome-wide analysis of dual domestications.</title>
        <authorList>
            <person name="Schmutz J."/>
            <person name="McClean P.E."/>
            <person name="Mamidi S."/>
            <person name="Wu G.A."/>
            <person name="Cannon S.B."/>
            <person name="Grimwood J."/>
            <person name="Jenkins J."/>
            <person name="Shu S."/>
            <person name="Song Q."/>
            <person name="Chavarro C."/>
            <person name="Torres-Torres M."/>
            <person name="Geffroy V."/>
            <person name="Moghaddam S.M."/>
            <person name="Gao D."/>
            <person name="Abernathy B."/>
            <person name="Barry K."/>
            <person name="Blair M."/>
            <person name="Brick M.A."/>
            <person name="Chovatia M."/>
            <person name="Gepts P."/>
            <person name="Goodstein D.M."/>
            <person name="Gonzales M."/>
            <person name="Hellsten U."/>
            <person name="Hyten D.L."/>
            <person name="Jia G."/>
            <person name="Kelly J.D."/>
            <person name="Kudrna D."/>
            <person name="Lee R."/>
            <person name="Richard M.M."/>
            <person name="Miklas P.N."/>
            <person name="Osorno J.M."/>
            <person name="Rodrigues J."/>
            <person name="Thareau V."/>
            <person name="Urrea C.A."/>
            <person name="Wang M."/>
            <person name="Yu Y."/>
            <person name="Zhang M."/>
            <person name="Wing R.A."/>
            <person name="Cregan P.B."/>
            <person name="Rokhsar D.S."/>
            <person name="Jackson S.A."/>
        </authorList>
    </citation>
    <scope>NUCLEOTIDE SEQUENCE [LARGE SCALE GENOMIC DNA]</scope>
    <source>
        <strain evidence="10">cv. G19833</strain>
    </source>
</reference>
<dbReference type="Gene3D" id="3.80.10.10">
    <property type="entry name" value="Ribonuclease Inhibitor"/>
    <property type="match status" value="2"/>
</dbReference>
<dbReference type="OrthoDB" id="1627220at2759"/>
<dbReference type="GO" id="GO:0007165">
    <property type="term" value="P:signal transduction"/>
    <property type="evidence" value="ECO:0007669"/>
    <property type="project" value="InterPro"/>
</dbReference>
<dbReference type="InterPro" id="IPR044974">
    <property type="entry name" value="Disease_R_plants"/>
</dbReference>
<dbReference type="EMBL" id="CM002297">
    <property type="protein sequence ID" value="ESW06511.1"/>
    <property type="molecule type" value="Genomic_DNA"/>
</dbReference>
<dbReference type="GO" id="GO:0061809">
    <property type="term" value="F:NAD+ nucleosidase activity, cyclic ADP-ribose generating"/>
    <property type="evidence" value="ECO:0007669"/>
    <property type="project" value="UniProtKB-EC"/>
</dbReference>
<dbReference type="SUPFAM" id="SSF52200">
    <property type="entry name" value="Toll/Interleukin receptor TIR domain"/>
    <property type="match status" value="1"/>
</dbReference>
<dbReference type="InterPro" id="IPR003591">
    <property type="entry name" value="Leu-rich_rpt_typical-subtyp"/>
</dbReference>
<dbReference type="PANTHER" id="PTHR11017">
    <property type="entry name" value="LEUCINE-RICH REPEAT-CONTAINING PROTEIN"/>
    <property type="match status" value="1"/>
</dbReference>
<dbReference type="EMBL" id="CM002297">
    <property type="protein sequence ID" value="ESW06510.1"/>
    <property type="molecule type" value="Genomic_DNA"/>
</dbReference>
<dbReference type="Proteomes" id="UP000000226">
    <property type="component" value="Chromosome 10"/>
</dbReference>
<dbReference type="Pfam" id="PF00931">
    <property type="entry name" value="NB-ARC"/>
    <property type="match status" value="1"/>
</dbReference>
<name>V7AQL9_PHAVU</name>
<comment type="catalytic activity">
    <reaction evidence="7">
        <text>NAD(+) + H2O = ADP-D-ribose + nicotinamide + H(+)</text>
        <dbReference type="Rhea" id="RHEA:16301"/>
        <dbReference type="ChEBI" id="CHEBI:15377"/>
        <dbReference type="ChEBI" id="CHEBI:15378"/>
        <dbReference type="ChEBI" id="CHEBI:17154"/>
        <dbReference type="ChEBI" id="CHEBI:57540"/>
        <dbReference type="ChEBI" id="CHEBI:57967"/>
        <dbReference type="EC" id="3.2.2.6"/>
    </reaction>
    <physiologicalReaction direction="left-to-right" evidence="7">
        <dbReference type="Rhea" id="RHEA:16302"/>
    </physiologicalReaction>
</comment>
<evidence type="ECO:0000256" key="4">
    <source>
        <dbReference type="ARBA" id="ARBA00022801"/>
    </source>
</evidence>
<keyword evidence="2" id="KW-0433">Leucine-rich repeat</keyword>
<keyword evidence="6" id="KW-0520">NAD</keyword>
<dbReference type="InterPro" id="IPR036390">
    <property type="entry name" value="WH_DNA-bd_sf"/>
</dbReference>
<protein>
    <recommendedName>
        <fullName evidence="1">ADP-ribosyl cyclase/cyclic ADP-ribose hydrolase</fullName>
        <ecNumber evidence="1">3.2.2.6</ecNumber>
    </recommendedName>
</protein>
<keyword evidence="10" id="KW-1185">Reference proteome</keyword>
<dbReference type="Gene3D" id="3.40.50.300">
    <property type="entry name" value="P-loop containing nucleotide triphosphate hydrolases"/>
    <property type="match status" value="1"/>
</dbReference>
<dbReference type="SMART" id="SM00255">
    <property type="entry name" value="TIR"/>
    <property type="match status" value="1"/>
</dbReference>
<proteinExistence type="predicted"/>
<evidence type="ECO:0000256" key="1">
    <source>
        <dbReference type="ARBA" id="ARBA00011982"/>
    </source>
</evidence>
<keyword evidence="5" id="KW-0611">Plant defense</keyword>
<dbReference type="SUPFAM" id="SSF52540">
    <property type="entry name" value="P-loop containing nucleoside triphosphate hydrolases"/>
    <property type="match status" value="1"/>
</dbReference>
<dbReference type="PRINTS" id="PR00364">
    <property type="entry name" value="DISEASERSIST"/>
</dbReference>
<dbReference type="Gramene" id="ESW06510">
    <property type="protein sequence ID" value="ESW06510"/>
    <property type="gene ID" value="PHAVU_010G054200g"/>
</dbReference>
<dbReference type="PANTHER" id="PTHR11017:SF259">
    <property type="entry name" value="ADP-RIBOSYL CYCLASE_CYCLIC ADP-RIBOSE HYDROLASE"/>
    <property type="match status" value="1"/>
</dbReference>
<dbReference type="FunFam" id="3.40.50.10140:FF:000007">
    <property type="entry name" value="Disease resistance protein (TIR-NBS-LRR class)"/>
    <property type="match status" value="1"/>
</dbReference>
<dbReference type="PROSITE" id="PS50104">
    <property type="entry name" value="TIR"/>
    <property type="match status" value="1"/>
</dbReference>
<evidence type="ECO:0000256" key="3">
    <source>
        <dbReference type="ARBA" id="ARBA00022737"/>
    </source>
</evidence>
<dbReference type="Gramene" id="ESW06512">
    <property type="protein sequence ID" value="ESW06512"/>
    <property type="gene ID" value="PHAVU_010G054200g"/>
</dbReference>
<dbReference type="SUPFAM" id="SSF52058">
    <property type="entry name" value="L domain-like"/>
    <property type="match status" value="1"/>
</dbReference>
<dbReference type="InterPro" id="IPR045344">
    <property type="entry name" value="C-JID"/>
</dbReference>
<reference evidence="9" key="1">
    <citation type="submission" date="2013-04" db="EMBL/GenBank/DDBJ databases">
        <authorList>
            <person name="Schmutz J."/>
            <person name="McClean P."/>
            <person name="Shu S."/>
            <person name="Cregan P."/>
            <person name="Rokhsar D."/>
            <person name="Jackson S."/>
        </authorList>
    </citation>
    <scope>NUCLEOTIDE SEQUENCE</scope>
</reference>
<evidence type="ECO:0000256" key="7">
    <source>
        <dbReference type="ARBA" id="ARBA00047304"/>
    </source>
</evidence>
<dbReference type="InterPro" id="IPR000157">
    <property type="entry name" value="TIR_dom"/>
</dbReference>
<evidence type="ECO:0000256" key="5">
    <source>
        <dbReference type="ARBA" id="ARBA00022821"/>
    </source>
</evidence>
<keyword evidence="3" id="KW-0677">Repeat</keyword>
<evidence type="ECO:0000256" key="6">
    <source>
        <dbReference type="ARBA" id="ARBA00023027"/>
    </source>
</evidence>
<dbReference type="Pfam" id="PF23282">
    <property type="entry name" value="WHD_ROQ1"/>
    <property type="match status" value="1"/>
</dbReference>
<accession>V7AQL9</accession>
<dbReference type="InterPro" id="IPR027417">
    <property type="entry name" value="P-loop_NTPase"/>
</dbReference>
<dbReference type="Gene3D" id="1.10.8.430">
    <property type="entry name" value="Helical domain of apoptotic protease-activating factors"/>
    <property type="match status" value="1"/>
</dbReference>
<dbReference type="SUPFAM" id="SSF46785">
    <property type="entry name" value="Winged helix' DNA-binding domain"/>
    <property type="match status" value="1"/>
</dbReference>
<dbReference type="InterPro" id="IPR032675">
    <property type="entry name" value="LRR_dom_sf"/>
</dbReference>
<evidence type="ECO:0000313" key="10">
    <source>
        <dbReference type="Proteomes" id="UP000000226"/>
    </source>
</evidence>
<keyword evidence="4" id="KW-0378">Hydrolase</keyword>
<dbReference type="InterPro" id="IPR058192">
    <property type="entry name" value="WHD_ROQ1-like"/>
</dbReference>
<evidence type="ECO:0000313" key="9">
    <source>
        <dbReference type="EMBL" id="ESW06511.1"/>
    </source>
</evidence>
<dbReference type="Pfam" id="PF01582">
    <property type="entry name" value="TIR"/>
    <property type="match status" value="1"/>
</dbReference>
<dbReference type="SMART" id="SM00369">
    <property type="entry name" value="LRR_TYP"/>
    <property type="match status" value="2"/>
</dbReference>
<dbReference type="EMBL" id="CM002297">
    <property type="protein sequence ID" value="ESW06512.1"/>
    <property type="molecule type" value="Genomic_DNA"/>
</dbReference>
<dbReference type="InterPro" id="IPR002182">
    <property type="entry name" value="NB-ARC"/>
</dbReference>
<feature type="domain" description="TIR" evidence="8">
    <location>
        <begin position="19"/>
        <end position="189"/>
    </location>
</feature>
<evidence type="ECO:0000259" key="8">
    <source>
        <dbReference type="PROSITE" id="PS50104"/>
    </source>
</evidence>
<dbReference type="AlphaFoldDB" id="V7AQL9"/>
<gene>
    <name evidence="9" type="ORF">PHAVU_010G054200g</name>
</gene>
<dbReference type="GO" id="GO:0043531">
    <property type="term" value="F:ADP binding"/>
    <property type="evidence" value="ECO:0007669"/>
    <property type="project" value="InterPro"/>
</dbReference>
<dbReference type="PROSITE" id="PS51450">
    <property type="entry name" value="LRR"/>
    <property type="match status" value="1"/>
</dbReference>
<dbReference type="Gene3D" id="3.40.50.10140">
    <property type="entry name" value="Toll/interleukin-1 receptor homology (TIR) domain"/>
    <property type="match status" value="1"/>
</dbReference>
<organism evidence="9 10">
    <name type="scientific">Phaseolus vulgaris</name>
    <name type="common">Kidney bean</name>
    <name type="synonym">French bean</name>
    <dbReference type="NCBI Taxonomy" id="3885"/>
    <lineage>
        <taxon>Eukaryota</taxon>
        <taxon>Viridiplantae</taxon>
        <taxon>Streptophyta</taxon>
        <taxon>Embryophyta</taxon>
        <taxon>Tracheophyta</taxon>
        <taxon>Spermatophyta</taxon>
        <taxon>Magnoliopsida</taxon>
        <taxon>eudicotyledons</taxon>
        <taxon>Gunneridae</taxon>
        <taxon>Pentapetalae</taxon>
        <taxon>rosids</taxon>
        <taxon>fabids</taxon>
        <taxon>Fabales</taxon>
        <taxon>Fabaceae</taxon>
        <taxon>Papilionoideae</taxon>
        <taxon>50 kb inversion clade</taxon>
        <taxon>NPAAA clade</taxon>
        <taxon>indigoferoid/millettioid clade</taxon>
        <taxon>Phaseoleae</taxon>
        <taxon>Phaseolus</taxon>
    </lineage>
</organism>